<dbReference type="OrthoDB" id="9803354at2"/>
<dbReference type="InterPro" id="IPR004838">
    <property type="entry name" value="NHTrfase_class1_PyrdxlP-BS"/>
</dbReference>
<keyword evidence="4 6" id="KW-0808">Transferase</keyword>
<evidence type="ECO:0000259" key="7">
    <source>
        <dbReference type="Pfam" id="PF00155"/>
    </source>
</evidence>
<dbReference type="SUPFAM" id="SSF53383">
    <property type="entry name" value="PLP-dependent transferases"/>
    <property type="match status" value="1"/>
</dbReference>
<comment type="similarity">
    <text evidence="2 6">Belongs to the class-I pyridoxal-phosphate-dependent aminotransferase family.</text>
</comment>
<proteinExistence type="inferred from homology"/>
<evidence type="ECO:0000256" key="5">
    <source>
        <dbReference type="ARBA" id="ARBA00022898"/>
    </source>
</evidence>
<dbReference type="EMBL" id="CP012154">
    <property type="protein sequence ID" value="AKS42332.1"/>
    <property type="molecule type" value="Genomic_DNA"/>
</dbReference>
<dbReference type="PANTHER" id="PTHR46383">
    <property type="entry name" value="ASPARTATE AMINOTRANSFERASE"/>
    <property type="match status" value="1"/>
</dbReference>
<keyword evidence="5" id="KW-0663">Pyridoxal phosphate</keyword>
<gene>
    <name evidence="8" type="ORF">WM2015_1966</name>
</gene>
<reference evidence="8 9" key="1">
    <citation type="submission" date="2015-07" db="EMBL/GenBank/DDBJ databases">
        <authorList>
            <person name="Noorani M."/>
        </authorList>
    </citation>
    <scope>NUCLEOTIDE SEQUENCE [LARGE SCALE GENOMIC DNA]</scope>
    <source>
        <strain evidence="8 9">KCTC 42284</strain>
    </source>
</reference>
<dbReference type="RefSeq" id="WP_049725902.1">
    <property type="nucleotide sequence ID" value="NZ_CP012154.1"/>
</dbReference>
<dbReference type="GO" id="GO:0006520">
    <property type="term" value="P:amino acid metabolic process"/>
    <property type="evidence" value="ECO:0007669"/>
    <property type="project" value="InterPro"/>
</dbReference>
<dbReference type="AlphaFoldDB" id="A0A0K0XXH3"/>
<name>A0A0K0XXH3_9GAMM</name>
<dbReference type="Gene3D" id="3.90.1150.10">
    <property type="entry name" value="Aspartate Aminotransferase, domain 1"/>
    <property type="match status" value="1"/>
</dbReference>
<evidence type="ECO:0000313" key="9">
    <source>
        <dbReference type="Proteomes" id="UP000066624"/>
    </source>
</evidence>
<dbReference type="STRING" id="1579979.WM2015_1966"/>
<evidence type="ECO:0000256" key="2">
    <source>
        <dbReference type="ARBA" id="ARBA00007441"/>
    </source>
</evidence>
<dbReference type="InterPro" id="IPR015422">
    <property type="entry name" value="PyrdxlP-dep_Trfase_small"/>
</dbReference>
<evidence type="ECO:0000256" key="1">
    <source>
        <dbReference type="ARBA" id="ARBA00001933"/>
    </source>
</evidence>
<evidence type="ECO:0000313" key="8">
    <source>
        <dbReference type="EMBL" id="AKS42332.1"/>
    </source>
</evidence>
<dbReference type="InterPro" id="IPR015421">
    <property type="entry name" value="PyrdxlP-dep_Trfase_major"/>
</dbReference>
<dbReference type="KEGG" id="wma:WM2015_1966"/>
<keyword evidence="3 6" id="KW-0032">Aminotransferase</keyword>
<dbReference type="PROSITE" id="PS00105">
    <property type="entry name" value="AA_TRANSFER_CLASS_1"/>
    <property type="match status" value="1"/>
</dbReference>
<dbReference type="InterPro" id="IPR050596">
    <property type="entry name" value="AspAT/PAT-like"/>
</dbReference>
<sequence>MSIRFSSRVAQVKPSATIAMSMKAAELRAQGRDILSLSMGEPDFDTPEHVREAAIRAIREGQTRYTAVDGTPALKQAVIAKLARDNGLEYQASEILVSCGAKQSIYNLLQALLDEGDEVLIPAPYWVSYPDMVRLAGAAPVILNTTDKTDYRITPAQLASAITEQTRLLIFNSPSNPTGRAYSRKQLSELAEVLLEHPRLMICSDDIYEHIWWADSPFTSLGQVAPALKDRLVVINGVSKAYAMTGWRIGYAAGPAELIREMRKIQGQSTSNPCSIAQAAATAALNGDQACVSEMCQEFKRRHDWLVPSLDRLPGVRCTPGQGSFYAFADFQEAIETLGLDDDLALAEMLLEKAGVATVPGTAFGAPGHLRLSFACDLDTLKDAVRRIGSALQG</sequence>
<dbReference type="Proteomes" id="UP000066624">
    <property type="component" value="Chromosome"/>
</dbReference>
<dbReference type="PANTHER" id="PTHR46383:SF1">
    <property type="entry name" value="ASPARTATE AMINOTRANSFERASE"/>
    <property type="match status" value="1"/>
</dbReference>
<dbReference type="InterPro" id="IPR004839">
    <property type="entry name" value="Aminotransferase_I/II_large"/>
</dbReference>
<dbReference type="PATRIC" id="fig|1579979.3.peg.2010"/>
<keyword evidence="9" id="KW-1185">Reference proteome</keyword>
<dbReference type="GO" id="GO:0008483">
    <property type="term" value="F:transaminase activity"/>
    <property type="evidence" value="ECO:0007669"/>
    <property type="project" value="UniProtKB-KW"/>
</dbReference>
<feature type="domain" description="Aminotransferase class I/classII large" evidence="7">
    <location>
        <begin position="33"/>
        <end position="388"/>
    </location>
</feature>
<evidence type="ECO:0000256" key="3">
    <source>
        <dbReference type="ARBA" id="ARBA00022576"/>
    </source>
</evidence>
<dbReference type="GO" id="GO:0030170">
    <property type="term" value="F:pyridoxal phosphate binding"/>
    <property type="evidence" value="ECO:0007669"/>
    <property type="project" value="InterPro"/>
</dbReference>
<dbReference type="Gene3D" id="3.40.640.10">
    <property type="entry name" value="Type I PLP-dependent aspartate aminotransferase-like (Major domain)"/>
    <property type="match status" value="1"/>
</dbReference>
<dbReference type="InterPro" id="IPR015424">
    <property type="entry name" value="PyrdxlP-dep_Trfase"/>
</dbReference>
<accession>A0A0K0XXH3</accession>
<comment type="cofactor">
    <cofactor evidence="1 6">
        <name>pyridoxal 5'-phosphate</name>
        <dbReference type="ChEBI" id="CHEBI:597326"/>
    </cofactor>
</comment>
<dbReference type="FunFam" id="3.40.640.10:FF:000033">
    <property type="entry name" value="Aspartate aminotransferase"/>
    <property type="match status" value="1"/>
</dbReference>
<protein>
    <recommendedName>
        <fullName evidence="6">Aminotransferase</fullName>
        <ecNumber evidence="6">2.6.1.-</ecNumber>
    </recommendedName>
</protein>
<evidence type="ECO:0000256" key="6">
    <source>
        <dbReference type="RuleBase" id="RU000481"/>
    </source>
</evidence>
<dbReference type="Pfam" id="PF00155">
    <property type="entry name" value="Aminotran_1_2"/>
    <property type="match status" value="1"/>
</dbReference>
<dbReference type="CDD" id="cd00609">
    <property type="entry name" value="AAT_like"/>
    <property type="match status" value="1"/>
</dbReference>
<organism evidence="8 9">
    <name type="scientific">Wenzhouxiangella marina</name>
    <dbReference type="NCBI Taxonomy" id="1579979"/>
    <lineage>
        <taxon>Bacteria</taxon>
        <taxon>Pseudomonadati</taxon>
        <taxon>Pseudomonadota</taxon>
        <taxon>Gammaproteobacteria</taxon>
        <taxon>Chromatiales</taxon>
        <taxon>Wenzhouxiangellaceae</taxon>
        <taxon>Wenzhouxiangella</taxon>
    </lineage>
</organism>
<evidence type="ECO:0000256" key="4">
    <source>
        <dbReference type="ARBA" id="ARBA00022679"/>
    </source>
</evidence>
<dbReference type="EC" id="2.6.1.-" evidence="6"/>